<proteinExistence type="predicted"/>
<sequence length="168" mass="18104">MRRTPSDDRVAAVVAWGAIISAATLVVVMLFMARDNDPARDAATGQRSASALADSTSFQDGATRPPTPGPGGAPQVRAAADRILTAYNERDSAPLRAWACDRTAITDDLFTGFSETVRFARDGAPRIVGFTAEVPFVVSDSDKRRTGAMRLRWDGQRWCFVTAVSKPD</sequence>
<dbReference type="Proteomes" id="UP001596337">
    <property type="component" value="Unassembled WGS sequence"/>
</dbReference>
<keyword evidence="2" id="KW-0812">Transmembrane</keyword>
<gene>
    <name evidence="3" type="ORF">ACFQGD_16155</name>
</gene>
<dbReference type="EMBL" id="JBHSXX010000001">
    <property type="protein sequence ID" value="MFC6868674.1"/>
    <property type="molecule type" value="Genomic_DNA"/>
</dbReference>
<keyword evidence="2" id="KW-0472">Membrane</keyword>
<accession>A0ABW2C1E0</accession>
<name>A0ABW2C1E0_9PSEU</name>
<evidence type="ECO:0000313" key="3">
    <source>
        <dbReference type="EMBL" id="MFC6868674.1"/>
    </source>
</evidence>
<protein>
    <recommendedName>
        <fullName evidence="5">Mce-associated membrane protein</fullName>
    </recommendedName>
</protein>
<feature type="region of interest" description="Disordered" evidence="1">
    <location>
        <begin position="39"/>
        <end position="75"/>
    </location>
</feature>
<feature type="transmembrane region" description="Helical" evidence="2">
    <location>
        <begin position="12"/>
        <end position="33"/>
    </location>
</feature>
<dbReference type="RefSeq" id="WP_345390625.1">
    <property type="nucleotide sequence ID" value="NZ_BAABLA010000005.1"/>
</dbReference>
<organism evidence="3 4">
    <name type="scientific">Haloechinothrix salitolerans</name>
    <dbReference type="NCBI Taxonomy" id="926830"/>
    <lineage>
        <taxon>Bacteria</taxon>
        <taxon>Bacillati</taxon>
        <taxon>Actinomycetota</taxon>
        <taxon>Actinomycetes</taxon>
        <taxon>Pseudonocardiales</taxon>
        <taxon>Pseudonocardiaceae</taxon>
        <taxon>Haloechinothrix</taxon>
    </lineage>
</organism>
<comment type="caution">
    <text evidence="3">The sequence shown here is derived from an EMBL/GenBank/DDBJ whole genome shotgun (WGS) entry which is preliminary data.</text>
</comment>
<reference evidence="4" key="1">
    <citation type="journal article" date="2019" name="Int. J. Syst. Evol. Microbiol.">
        <title>The Global Catalogue of Microorganisms (GCM) 10K type strain sequencing project: providing services to taxonomists for standard genome sequencing and annotation.</title>
        <authorList>
            <consortium name="The Broad Institute Genomics Platform"/>
            <consortium name="The Broad Institute Genome Sequencing Center for Infectious Disease"/>
            <person name="Wu L."/>
            <person name="Ma J."/>
        </authorList>
    </citation>
    <scope>NUCLEOTIDE SEQUENCE [LARGE SCALE GENOMIC DNA]</scope>
    <source>
        <strain evidence="4">KCTC 32255</strain>
    </source>
</reference>
<evidence type="ECO:0000256" key="2">
    <source>
        <dbReference type="SAM" id="Phobius"/>
    </source>
</evidence>
<feature type="compositionally biased region" description="Polar residues" evidence="1">
    <location>
        <begin position="45"/>
        <end position="60"/>
    </location>
</feature>
<keyword evidence="4" id="KW-1185">Reference proteome</keyword>
<keyword evidence="2" id="KW-1133">Transmembrane helix</keyword>
<evidence type="ECO:0000256" key="1">
    <source>
        <dbReference type="SAM" id="MobiDB-lite"/>
    </source>
</evidence>
<evidence type="ECO:0000313" key="4">
    <source>
        <dbReference type="Proteomes" id="UP001596337"/>
    </source>
</evidence>
<evidence type="ECO:0008006" key="5">
    <source>
        <dbReference type="Google" id="ProtNLM"/>
    </source>
</evidence>